<keyword evidence="3 6" id="KW-0521">NADP</keyword>
<dbReference type="GO" id="GO:0006006">
    <property type="term" value="P:glucose metabolic process"/>
    <property type="evidence" value="ECO:0007669"/>
    <property type="project" value="UniProtKB-KW"/>
</dbReference>
<dbReference type="InterPro" id="IPR022674">
    <property type="entry name" value="G6P_DH_NAD-bd"/>
</dbReference>
<evidence type="ECO:0000259" key="7">
    <source>
        <dbReference type="Pfam" id="PF00479"/>
    </source>
</evidence>
<dbReference type="GO" id="GO:0005829">
    <property type="term" value="C:cytosol"/>
    <property type="evidence" value="ECO:0007669"/>
    <property type="project" value="TreeGrafter"/>
</dbReference>
<dbReference type="Pfam" id="PF02781">
    <property type="entry name" value="G6PD_C"/>
    <property type="match status" value="1"/>
</dbReference>
<feature type="active site" description="Proton acceptor" evidence="6">
    <location>
        <position position="231"/>
    </location>
</feature>
<keyword evidence="10" id="KW-1185">Reference proteome</keyword>
<dbReference type="PANTHER" id="PTHR23429">
    <property type="entry name" value="GLUCOSE-6-PHOSPHATE 1-DEHYDROGENASE G6PD"/>
    <property type="match status" value="1"/>
</dbReference>
<evidence type="ECO:0000256" key="6">
    <source>
        <dbReference type="HAMAP-Rule" id="MF_00966"/>
    </source>
</evidence>
<dbReference type="Proteomes" id="UP000192042">
    <property type="component" value="Chromosome I"/>
</dbReference>
<evidence type="ECO:0000259" key="8">
    <source>
        <dbReference type="Pfam" id="PF02781"/>
    </source>
</evidence>
<dbReference type="InterPro" id="IPR022675">
    <property type="entry name" value="G6P_DH_C"/>
</dbReference>
<dbReference type="InterPro" id="IPR036291">
    <property type="entry name" value="NAD(P)-bd_dom_sf"/>
</dbReference>
<gene>
    <name evidence="6 9" type="primary">zwf</name>
    <name evidence="9" type="ORF">NSJP_2568</name>
</gene>
<dbReference type="SUPFAM" id="SSF51735">
    <property type="entry name" value="NAD(P)-binding Rossmann-fold domains"/>
    <property type="match status" value="1"/>
</dbReference>
<comment type="caution">
    <text evidence="6">Lacks conserved residue(s) required for the propagation of feature annotation.</text>
</comment>
<feature type="domain" description="Glucose-6-phosphate dehydrogenase C-terminal" evidence="8">
    <location>
        <begin position="181"/>
        <end position="450"/>
    </location>
</feature>
<accession>A0A1W1I6Y0</accession>
<feature type="binding site" evidence="6">
    <location>
        <position position="173"/>
    </location>
    <ligand>
        <name>substrate</name>
    </ligand>
</feature>
<dbReference type="GO" id="GO:0004345">
    <property type="term" value="F:glucose-6-phosphate dehydrogenase activity"/>
    <property type="evidence" value="ECO:0007669"/>
    <property type="project" value="UniProtKB-UniRule"/>
</dbReference>
<evidence type="ECO:0000256" key="3">
    <source>
        <dbReference type="ARBA" id="ARBA00022857"/>
    </source>
</evidence>
<comment type="function">
    <text evidence="6">Catalyzes the oxidation of glucose 6-phosphate to 6-phosphogluconolactone.</text>
</comment>
<comment type="pathway">
    <text evidence="1 6">Carbohydrate degradation; pentose phosphate pathway; D-ribulose 5-phosphate from D-glucose 6-phosphate (oxidative stage): step 1/3.</text>
</comment>
<dbReference type="EMBL" id="LT828648">
    <property type="protein sequence ID" value="SLM48735.1"/>
    <property type="molecule type" value="Genomic_DNA"/>
</dbReference>
<evidence type="ECO:0000313" key="10">
    <source>
        <dbReference type="Proteomes" id="UP000192042"/>
    </source>
</evidence>
<feature type="binding site" evidence="6">
    <location>
        <position position="317"/>
    </location>
    <ligand>
        <name>substrate</name>
    </ligand>
</feature>
<comment type="similarity">
    <text evidence="6">Belongs to the glucose-6-phosphate dehydrogenase family.</text>
</comment>
<keyword evidence="4 6" id="KW-0560">Oxidoreductase</keyword>
<evidence type="ECO:0000256" key="1">
    <source>
        <dbReference type="ARBA" id="ARBA00004937"/>
    </source>
</evidence>
<dbReference type="NCBIfam" id="TIGR00871">
    <property type="entry name" value="zwf"/>
    <property type="match status" value="1"/>
</dbReference>
<protein>
    <recommendedName>
        <fullName evidence="6">Glucose-6-phosphate 1-dehydrogenase</fullName>
        <shortName evidence="6">G6PD</shortName>
        <ecNumber evidence="6">1.1.1.49</ecNumber>
    </recommendedName>
</protein>
<dbReference type="PANTHER" id="PTHR23429:SF0">
    <property type="entry name" value="GLUCOSE-6-PHOSPHATE 1-DEHYDROGENASE"/>
    <property type="match status" value="1"/>
</dbReference>
<keyword evidence="5 6" id="KW-0119">Carbohydrate metabolism</keyword>
<dbReference type="InterPro" id="IPR001282">
    <property type="entry name" value="G6P_DH"/>
</dbReference>
<dbReference type="GO" id="GO:0050661">
    <property type="term" value="F:NADP binding"/>
    <property type="evidence" value="ECO:0007669"/>
    <property type="project" value="UniProtKB-UniRule"/>
</dbReference>
<organism evidence="9 10">
    <name type="scientific">Nitrospira japonica</name>
    <dbReference type="NCBI Taxonomy" id="1325564"/>
    <lineage>
        <taxon>Bacteria</taxon>
        <taxon>Pseudomonadati</taxon>
        <taxon>Nitrospirota</taxon>
        <taxon>Nitrospiria</taxon>
        <taxon>Nitrospirales</taxon>
        <taxon>Nitrospiraceae</taxon>
        <taxon>Nitrospira</taxon>
    </lineage>
</organism>
<dbReference type="STRING" id="1325564.NSJP_2568"/>
<keyword evidence="2 6" id="KW-0313">Glucose metabolism</keyword>
<dbReference type="Pfam" id="PF00479">
    <property type="entry name" value="G6PD_N"/>
    <property type="match status" value="1"/>
</dbReference>
<evidence type="ECO:0000313" key="9">
    <source>
        <dbReference type="EMBL" id="SLM48735.1"/>
    </source>
</evidence>
<dbReference type="HAMAP" id="MF_00966">
    <property type="entry name" value="G6PD"/>
    <property type="match status" value="1"/>
</dbReference>
<dbReference type="KEGG" id="nja:NSJP_2568"/>
<dbReference type="Gene3D" id="3.40.50.720">
    <property type="entry name" value="NAD(P)-binding Rossmann-like Domain"/>
    <property type="match status" value="1"/>
</dbReference>
<sequence length="465" mass="52530">MMSDSHSDALVFFGATGDLAYKKIFPSLQSMVKRGRLDVPVIGVAKAGWTLEQFRERARESLERHGGIDPAAFAKLTALLRYVDGDYRDPATFQAIRDALKGAVRPTHYLAIPPVLFETVIEQLAKSGSDHAGRVIVEKPFGTDLKSAQLLNGILLKSFDEPAIFRIDHYLGKRPVHNLIFFRFSNAFLEPFWNREHVESVQITMAESFGIQGRGAFYDGTGTMRDVVQNHLFQVLAYLTMEPPVRIDSESVRDEKVKILRAIPTLEPIDIVRGQFRGYRNEAGVAPDSQMETFVALRLNVNSWRWQGVPFYIRAGKCLPVTCTEIVVRLRRPPTLFPTSTSEPNYFRFRISPEVTIAFGTTVMDEAEKMIGQTVEMVASHWPGTDDMDAYARVLADAMAGDPTLFAREDYVEEAWRVVDRALKARTPVYEYEPNTWGPREVDHFIAPAGGWQNPIVGRTDVERR</sequence>
<feature type="binding site" evidence="6">
    <location>
        <position position="139"/>
    </location>
    <ligand>
        <name>NADP(+)</name>
        <dbReference type="ChEBI" id="CHEBI:58349"/>
    </ligand>
</feature>
<dbReference type="GO" id="GO:0009051">
    <property type="term" value="P:pentose-phosphate shunt, oxidative branch"/>
    <property type="evidence" value="ECO:0007669"/>
    <property type="project" value="TreeGrafter"/>
</dbReference>
<dbReference type="AlphaFoldDB" id="A0A1W1I6Y0"/>
<dbReference type="SUPFAM" id="SSF55347">
    <property type="entry name" value="Glyceraldehyde-3-phosphate dehydrogenase-like, C-terminal domain"/>
    <property type="match status" value="1"/>
</dbReference>
<evidence type="ECO:0000256" key="5">
    <source>
        <dbReference type="ARBA" id="ARBA00023277"/>
    </source>
</evidence>
<feature type="binding site" evidence="6">
    <location>
        <position position="226"/>
    </location>
    <ligand>
        <name>substrate</name>
    </ligand>
</feature>
<comment type="catalytic activity">
    <reaction evidence="6">
        <text>D-glucose 6-phosphate + NADP(+) = 6-phospho-D-glucono-1,5-lactone + NADPH + H(+)</text>
        <dbReference type="Rhea" id="RHEA:15841"/>
        <dbReference type="ChEBI" id="CHEBI:15378"/>
        <dbReference type="ChEBI" id="CHEBI:57783"/>
        <dbReference type="ChEBI" id="CHEBI:57955"/>
        <dbReference type="ChEBI" id="CHEBI:58349"/>
        <dbReference type="ChEBI" id="CHEBI:61548"/>
        <dbReference type="EC" id="1.1.1.49"/>
    </reaction>
</comment>
<dbReference type="Gene3D" id="3.30.360.10">
    <property type="entry name" value="Dihydrodipicolinate Reductase, domain 2"/>
    <property type="match status" value="1"/>
</dbReference>
<evidence type="ECO:0000256" key="4">
    <source>
        <dbReference type="ARBA" id="ARBA00023002"/>
    </source>
</evidence>
<dbReference type="EC" id="1.1.1.49" evidence="6"/>
<reference evidence="9 10" key="1">
    <citation type="submission" date="2017-03" db="EMBL/GenBank/DDBJ databases">
        <authorList>
            <person name="Afonso C.L."/>
            <person name="Miller P.J."/>
            <person name="Scott M.A."/>
            <person name="Spackman E."/>
            <person name="Goraichik I."/>
            <person name="Dimitrov K.M."/>
            <person name="Suarez D.L."/>
            <person name="Swayne D.E."/>
        </authorList>
    </citation>
    <scope>NUCLEOTIDE SEQUENCE [LARGE SCALE GENOMIC DNA]</scope>
    <source>
        <strain evidence="9">Genome sequencing of Nitrospira japonica strain NJ11</strain>
    </source>
</reference>
<dbReference type="UniPathway" id="UPA00115">
    <property type="reaction ID" value="UER00408"/>
</dbReference>
<feature type="domain" description="Glucose-6-phosphate dehydrogenase NAD-binding" evidence="7">
    <location>
        <begin position="11"/>
        <end position="178"/>
    </location>
</feature>
<feature type="binding site" evidence="6">
    <location>
        <position position="169"/>
    </location>
    <ligand>
        <name>substrate</name>
    </ligand>
</feature>
<dbReference type="PRINTS" id="PR00079">
    <property type="entry name" value="G6PDHDRGNASE"/>
</dbReference>
<feature type="binding site" evidence="6">
    <location>
        <position position="207"/>
    </location>
    <ligand>
        <name>substrate</name>
    </ligand>
</feature>
<name>A0A1W1I6Y0_9BACT</name>
<dbReference type="PIRSF" id="PIRSF000110">
    <property type="entry name" value="G6PD"/>
    <property type="match status" value="1"/>
</dbReference>
<proteinExistence type="inferred from homology"/>
<evidence type="ECO:0000256" key="2">
    <source>
        <dbReference type="ARBA" id="ARBA00022526"/>
    </source>
</evidence>